<sequence>MDEVRMVRDFYPEPGPPTAREIARAKALLSEPPRRTLLRLRWGLGGGLVAVGAATAVAIALAGGNTTGGGTTPAPPGRVNLDARAVLAAAEKAEQQPTGNYWHIDVVQGQSYIMRPSTGTYAITAAADETFNWSGAKPGMGEAYYGRDLPAHPLTKQDAALWRKAGSPSSFRVWSNDHYYTYPAKATKWSASGPNVGIDPHGGGDYMGKSVKDLQNLPTDPAKLAAMFLSETEMDKALGRRPGRKLSPEMEQRLRQAAPKLKIQKVAGILSGPVQPKARAGLMRALAAQPGIHAIGHDTDPLGRRGIALASDDSGATATGEYGAPKAEQGTYRWRVVIVFDEHTGAVLSRQDELTQPGGPYSEMKPGFVIEYQAYRSTGWTDAKPTPSAELPSFG</sequence>
<dbReference type="Proteomes" id="UP001501442">
    <property type="component" value="Unassembled WGS sequence"/>
</dbReference>
<dbReference type="RefSeq" id="WP_345429718.1">
    <property type="nucleotide sequence ID" value="NZ_BAABHK010000002.1"/>
</dbReference>
<keyword evidence="1" id="KW-0472">Membrane</keyword>
<name>A0ABP8U4I8_9ACTN</name>
<comment type="caution">
    <text evidence="2">The sequence shown here is derived from an EMBL/GenBank/DDBJ whole genome shotgun (WGS) entry which is preliminary data.</text>
</comment>
<evidence type="ECO:0000313" key="3">
    <source>
        <dbReference type="Proteomes" id="UP001501442"/>
    </source>
</evidence>
<evidence type="ECO:0000313" key="2">
    <source>
        <dbReference type="EMBL" id="GAA4622105.1"/>
    </source>
</evidence>
<evidence type="ECO:0008006" key="4">
    <source>
        <dbReference type="Google" id="ProtNLM"/>
    </source>
</evidence>
<feature type="transmembrane region" description="Helical" evidence="1">
    <location>
        <begin position="42"/>
        <end position="63"/>
    </location>
</feature>
<keyword evidence="1" id="KW-0812">Transmembrane</keyword>
<organism evidence="2 3">
    <name type="scientific">Actinoallomurus vinaceus</name>
    <dbReference type="NCBI Taxonomy" id="1080074"/>
    <lineage>
        <taxon>Bacteria</taxon>
        <taxon>Bacillati</taxon>
        <taxon>Actinomycetota</taxon>
        <taxon>Actinomycetes</taxon>
        <taxon>Streptosporangiales</taxon>
        <taxon>Thermomonosporaceae</taxon>
        <taxon>Actinoallomurus</taxon>
    </lineage>
</organism>
<keyword evidence="1" id="KW-1133">Transmembrane helix</keyword>
<reference evidence="3" key="1">
    <citation type="journal article" date="2019" name="Int. J. Syst. Evol. Microbiol.">
        <title>The Global Catalogue of Microorganisms (GCM) 10K type strain sequencing project: providing services to taxonomists for standard genome sequencing and annotation.</title>
        <authorList>
            <consortium name="The Broad Institute Genomics Platform"/>
            <consortium name="The Broad Institute Genome Sequencing Center for Infectious Disease"/>
            <person name="Wu L."/>
            <person name="Ma J."/>
        </authorList>
    </citation>
    <scope>NUCLEOTIDE SEQUENCE [LARGE SCALE GENOMIC DNA]</scope>
    <source>
        <strain evidence="3">JCM 17939</strain>
    </source>
</reference>
<dbReference type="EMBL" id="BAABHK010000002">
    <property type="protein sequence ID" value="GAA4622105.1"/>
    <property type="molecule type" value="Genomic_DNA"/>
</dbReference>
<proteinExistence type="predicted"/>
<gene>
    <name evidence="2" type="ORF">GCM10023196_012940</name>
</gene>
<protein>
    <recommendedName>
        <fullName evidence="4">CU044_5270 family protein</fullName>
    </recommendedName>
</protein>
<accession>A0ABP8U4I8</accession>
<evidence type="ECO:0000256" key="1">
    <source>
        <dbReference type="SAM" id="Phobius"/>
    </source>
</evidence>
<keyword evidence="3" id="KW-1185">Reference proteome</keyword>